<evidence type="ECO:0000313" key="1">
    <source>
        <dbReference type="EMBL" id="AKH63165.1"/>
    </source>
</evidence>
<proteinExistence type="predicted"/>
<dbReference type="PATRIC" id="fig|230089.6.peg.1606"/>
<dbReference type="RefSeq" id="WP_046974458.1">
    <property type="nucleotide sequence ID" value="NZ_CAWQPG010000018.1"/>
</dbReference>
<gene>
    <name evidence="1" type="ORF">VY86_07290</name>
</gene>
<dbReference type="NCBIfam" id="NF041423">
    <property type="entry name" value="MobC_subf"/>
    <property type="match status" value="1"/>
</dbReference>
<keyword evidence="2" id="KW-1185">Reference proteome</keyword>
<reference evidence="1 2" key="1">
    <citation type="journal article" date="2015" name="J. Biotechnol.">
        <title>Complete genome sequence of Photorhabdus temperata subsp. thracensis 39-8(T), an entomopathogenic bacterium for the improved commercial bioinsecticide.</title>
        <authorList>
            <person name="Kwak Y."/>
            <person name="Shin J.H."/>
        </authorList>
    </citation>
    <scope>NUCLEOTIDE SEQUENCE [LARGE SCALE GENOMIC DNA]</scope>
    <source>
        <strain evidence="1 2">DSM 15199</strain>
    </source>
</reference>
<dbReference type="Proteomes" id="UP000034866">
    <property type="component" value="Chromosome"/>
</dbReference>
<evidence type="ECO:0008006" key="3">
    <source>
        <dbReference type="Google" id="ProtNLM"/>
    </source>
</evidence>
<organism evidence="1 2">
    <name type="scientific">Photorhabdus thracensis</name>
    <dbReference type="NCBI Taxonomy" id="230089"/>
    <lineage>
        <taxon>Bacteria</taxon>
        <taxon>Pseudomonadati</taxon>
        <taxon>Pseudomonadota</taxon>
        <taxon>Gammaproteobacteria</taxon>
        <taxon>Enterobacterales</taxon>
        <taxon>Morganellaceae</taxon>
        <taxon>Photorhabdus</taxon>
    </lineage>
</organism>
<protein>
    <recommendedName>
        <fullName evidence="3">Molybdopterin-guanine dinucleotide biosynthesis protein MobC</fullName>
    </recommendedName>
</protein>
<dbReference type="AlphaFoldDB" id="A0A0F7LKN0"/>
<accession>A0A0F7LKN0</accession>
<dbReference type="OrthoDB" id="6637035at2"/>
<dbReference type="KEGG" id="ptt:VY86_07290"/>
<sequence length="241" mass="27852">MNLINDYTLRNQRKNKKINDVLCFLKSETFTTADVLKGVLKFKTISPVYTLLRKLVAEGVICVYSCDLGTGKINIYGLTPHGAGLAMDENDNIADIRIFHPSKTTISVLRHKLDIQLIRIIVETKGHQWLSIYSTKKKKPETPDGYIITSKSINKIAVKVERTIKSLEHYRKILGQYIEQQQSKQFDQVYYLLLDVNLKNRVEKIYKSINSVIVGNETITIDDQTWNFIKFFTYEELKNTL</sequence>
<dbReference type="EMBL" id="CP011104">
    <property type="protein sequence ID" value="AKH63165.1"/>
    <property type="molecule type" value="Genomic_DNA"/>
</dbReference>
<evidence type="ECO:0000313" key="2">
    <source>
        <dbReference type="Proteomes" id="UP000034866"/>
    </source>
</evidence>
<reference evidence="2" key="2">
    <citation type="submission" date="2015-03" db="EMBL/GenBank/DDBJ databases">
        <title>Genome sequence of Azospirillum thiophilum strain DSM 21654T.</title>
        <authorList>
            <person name="Kwak Y."/>
            <person name="Shin J.-H."/>
        </authorList>
    </citation>
    <scope>NUCLEOTIDE SEQUENCE [LARGE SCALE GENOMIC DNA]</scope>
    <source>
        <strain evidence="2">DSM 15199</strain>
    </source>
</reference>
<name>A0A0F7LKN0_9GAMM</name>